<dbReference type="InterPro" id="IPR025444">
    <property type="entry name" value="Monooxy_af470"/>
</dbReference>
<feature type="compositionally biased region" description="Gly residues" evidence="1">
    <location>
        <begin position="169"/>
        <end position="179"/>
    </location>
</feature>
<proteinExistence type="predicted"/>
<sequence>MQAKPSRITVDLAAYPDLVMILLGFRLRRLRAIPALLRIGRGLAAIDRDRPEGLLAHDSLLFGWNHIGIRQYWRDTDAMLAFTRDQPHGGWWRDFLRDQQGSGFWHETYTRGGIEAVYVAMPDAPGLGTFAPRIDAVGPMLTSRERLARDAARVAPPQSSGFDIPPPEGEGGPRSGGGVVSTNESRVAYPSTIATRRSPSPFRGGICSQN</sequence>
<dbReference type="EMBL" id="CP049109">
    <property type="protein sequence ID" value="QIG80733.1"/>
    <property type="molecule type" value="Genomic_DNA"/>
</dbReference>
<feature type="region of interest" description="Disordered" evidence="1">
    <location>
        <begin position="149"/>
        <end position="210"/>
    </location>
</feature>
<dbReference type="RefSeq" id="WP_165327741.1">
    <property type="nucleotide sequence ID" value="NZ_CP049109.1"/>
</dbReference>
<accession>A0A6G6Y833</accession>
<protein>
    <submittedName>
        <fullName evidence="2">DUF4188 domain-containing protein</fullName>
    </submittedName>
</protein>
<dbReference type="KEGG" id="spzr:G5C33_13695"/>
<dbReference type="Proteomes" id="UP000501568">
    <property type="component" value="Chromosome"/>
</dbReference>
<organism evidence="2 3">
    <name type="scientific">Stakelama tenebrarum</name>
    <dbReference type="NCBI Taxonomy" id="2711215"/>
    <lineage>
        <taxon>Bacteria</taxon>
        <taxon>Pseudomonadati</taxon>
        <taxon>Pseudomonadota</taxon>
        <taxon>Alphaproteobacteria</taxon>
        <taxon>Sphingomonadales</taxon>
        <taxon>Sphingomonadaceae</taxon>
        <taxon>Stakelama</taxon>
    </lineage>
</organism>
<reference evidence="2 3" key="1">
    <citation type="submission" date="2020-02" db="EMBL/GenBank/DDBJ databases">
        <authorList>
            <person name="Zheng R.K."/>
            <person name="Sun C.M."/>
        </authorList>
    </citation>
    <scope>NUCLEOTIDE SEQUENCE [LARGE SCALE GENOMIC DNA]</scope>
    <source>
        <strain evidence="3">zrk23</strain>
    </source>
</reference>
<evidence type="ECO:0000313" key="3">
    <source>
        <dbReference type="Proteomes" id="UP000501568"/>
    </source>
</evidence>
<evidence type="ECO:0000313" key="2">
    <source>
        <dbReference type="EMBL" id="QIG80733.1"/>
    </source>
</evidence>
<dbReference type="AlphaFoldDB" id="A0A6G6Y833"/>
<keyword evidence="3" id="KW-1185">Reference proteome</keyword>
<name>A0A6G6Y833_9SPHN</name>
<dbReference type="Pfam" id="PF13826">
    <property type="entry name" value="Monooxy_af470-like"/>
    <property type="match status" value="1"/>
</dbReference>
<gene>
    <name evidence="2" type="ORF">G5C33_13695</name>
</gene>
<evidence type="ECO:0000256" key="1">
    <source>
        <dbReference type="SAM" id="MobiDB-lite"/>
    </source>
</evidence>